<accession>A0AAV4SW12</accession>
<protein>
    <submittedName>
        <fullName evidence="2">Uncharacterized protein</fullName>
    </submittedName>
</protein>
<evidence type="ECO:0000313" key="3">
    <source>
        <dbReference type="Proteomes" id="UP001054945"/>
    </source>
</evidence>
<name>A0AAV4SW12_CAEEX</name>
<evidence type="ECO:0000256" key="1">
    <source>
        <dbReference type="SAM" id="MobiDB-lite"/>
    </source>
</evidence>
<dbReference type="Proteomes" id="UP001054945">
    <property type="component" value="Unassembled WGS sequence"/>
</dbReference>
<comment type="caution">
    <text evidence="2">The sequence shown here is derived from an EMBL/GenBank/DDBJ whole genome shotgun (WGS) entry which is preliminary data.</text>
</comment>
<dbReference type="EMBL" id="BPLR01010264">
    <property type="protein sequence ID" value="GIY38149.1"/>
    <property type="molecule type" value="Genomic_DNA"/>
</dbReference>
<feature type="region of interest" description="Disordered" evidence="1">
    <location>
        <begin position="34"/>
        <end position="60"/>
    </location>
</feature>
<gene>
    <name evidence="2" type="ORF">CEXT_746251</name>
</gene>
<reference evidence="2 3" key="1">
    <citation type="submission" date="2021-06" db="EMBL/GenBank/DDBJ databases">
        <title>Caerostris extrusa draft genome.</title>
        <authorList>
            <person name="Kono N."/>
            <person name="Arakawa K."/>
        </authorList>
    </citation>
    <scope>NUCLEOTIDE SEQUENCE [LARGE SCALE GENOMIC DNA]</scope>
</reference>
<dbReference type="AlphaFoldDB" id="A0AAV4SW12"/>
<evidence type="ECO:0000313" key="2">
    <source>
        <dbReference type="EMBL" id="GIY38149.1"/>
    </source>
</evidence>
<proteinExistence type="predicted"/>
<keyword evidence="3" id="KW-1185">Reference proteome</keyword>
<sequence length="75" mass="8528">MGAFDRTNVFIVICFPMKKPNGIDHARVNPNIERLMPNSPPQTKTDSHPLHPNNSNTIPWIKEKRVRDASSTFSN</sequence>
<organism evidence="2 3">
    <name type="scientific">Caerostris extrusa</name>
    <name type="common">Bark spider</name>
    <name type="synonym">Caerostris bankana</name>
    <dbReference type="NCBI Taxonomy" id="172846"/>
    <lineage>
        <taxon>Eukaryota</taxon>
        <taxon>Metazoa</taxon>
        <taxon>Ecdysozoa</taxon>
        <taxon>Arthropoda</taxon>
        <taxon>Chelicerata</taxon>
        <taxon>Arachnida</taxon>
        <taxon>Araneae</taxon>
        <taxon>Araneomorphae</taxon>
        <taxon>Entelegynae</taxon>
        <taxon>Araneoidea</taxon>
        <taxon>Araneidae</taxon>
        <taxon>Caerostris</taxon>
    </lineage>
</organism>